<accession>A0AAD9J1V5</accession>
<comment type="caution">
    <text evidence="1">The sequence shown here is derived from an EMBL/GenBank/DDBJ whole genome shotgun (WGS) entry which is preliminary data.</text>
</comment>
<reference evidence="1" key="1">
    <citation type="journal article" date="2023" name="Mol. Biol. Evol.">
        <title>Third-Generation Sequencing Reveals the Adaptive Role of the Epigenome in Three Deep-Sea Polychaetes.</title>
        <authorList>
            <person name="Perez M."/>
            <person name="Aroh O."/>
            <person name="Sun Y."/>
            <person name="Lan Y."/>
            <person name="Juniper S.K."/>
            <person name="Young C.R."/>
            <person name="Angers B."/>
            <person name="Qian P.Y."/>
        </authorList>
    </citation>
    <scope>NUCLEOTIDE SEQUENCE</scope>
    <source>
        <strain evidence="1">P08H-3</strain>
    </source>
</reference>
<name>A0AAD9J1V5_9ANNE</name>
<proteinExistence type="predicted"/>
<gene>
    <name evidence="1" type="ORF">LSH36_758g00021</name>
</gene>
<sequence length="74" mass="8661">MKGMTHHRDCLIKQINEQDDTLCIALQQKRAKLNLELCRSKQLVQDARTSVEKLITKVENWLEPVMGFPELRLN</sequence>
<keyword evidence="2" id="KW-1185">Reference proteome</keyword>
<evidence type="ECO:0000313" key="1">
    <source>
        <dbReference type="EMBL" id="KAK2144420.1"/>
    </source>
</evidence>
<dbReference type="AlphaFoldDB" id="A0AAD9J1V5"/>
<dbReference type="EMBL" id="JAODUP010000758">
    <property type="protein sequence ID" value="KAK2144420.1"/>
    <property type="molecule type" value="Genomic_DNA"/>
</dbReference>
<organism evidence="1 2">
    <name type="scientific">Paralvinella palmiformis</name>
    <dbReference type="NCBI Taxonomy" id="53620"/>
    <lineage>
        <taxon>Eukaryota</taxon>
        <taxon>Metazoa</taxon>
        <taxon>Spiralia</taxon>
        <taxon>Lophotrochozoa</taxon>
        <taxon>Annelida</taxon>
        <taxon>Polychaeta</taxon>
        <taxon>Sedentaria</taxon>
        <taxon>Canalipalpata</taxon>
        <taxon>Terebellida</taxon>
        <taxon>Terebelliformia</taxon>
        <taxon>Alvinellidae</taxon>
        <taxon>Paralvinella</taxon>
    </lineage>
</organism>
<protein>
    <submittedName>
        <fullName evidence="1">Uncharacterized protein</fullName>
    </submittedName>
</protein>
<dbReference type="Proteomes" id="UP001208570">
    <property type="component" value="Unassembled WGS sequence"/>
</dbReference>
<evidence type="ECO:0000313" key="2">
    <source>
        <dbReference type="Proteomes" id="UP001208570"/>
    </source>
</evidence>